<sequence length="632" mass="68598">MDEEIEQQQQHPGDMETAGATVCDRDNQAATMSAKAASRSCSADPKRSTSVSNHKSESLFAKEMESSAEYCGGGGSFVSSSEMSDADSGMVSEKQQMFARSSHGFSTGKAAAGRQGVNEEEGCSSMPEERGDESEWSEAEVSVQEVRNEEPEHADDEYAFAKEGRSAATAWTDDKHSSYLASMEAMFVRNMYGSKYSQPVDDAEEDCADSDFMSKFDCCTSNSIEFFELLQGGCYQQRAFYKPHTLEPAIPSAPAVFASPWIQHFNAKVVMGSNGTCPVESNSAEISFHKLCPLTVPEGTNESDGNKQEQTGLRDVEEDKVVPVDDETGGIEDLKQNMLDGSTDIPGADQGLRVWQNRLQCHVKSLVAGSGLKKDARSPVQKRPMELELAHDDIFLAKKSKSQHLARKDWEMLKHYVAGQWDQSEGAQATISPQPEQDALDPQSSEPKIGMQATGEVVPLQVKACNTDTEVDGTSHRTESTLSSCITSPMHSKSPALKVSGEEDLVPEGASNSAAAPTALTLMKEDGIYAPLGAGKILNCNSHEGHGALDGCLQMKNTLKTSIMLGKSKQGLKEEEPQTSTLQLMQSGEVGEAEECEADHPMFESSKARTWIWGLEGPRRRVHEPTQTVPSS</sequence>
<comment type="caution">
    <text evidence="1">The sequence shown here is derived from an EMBL/GenBank/DDBJ whole genome shotgun (WGS) entry which is preliminary data.</text>
</comment>
<accession>A0ACB8HKW2</accession>
<gene>
    <name evidence="1" type="ORF">CY35_07G050200</name>
</gene>
<proteinExistence type="predicted"/>
<protein>
    <submittedName>
        <fullName evidence="1">Uncharacterized protein</fullName>
    </submittedName>
</protein>
<dbReference type="EMBL" id="CM038913">
    <property type="protein sequence ID" value="KAH9556824.1"/>
    <property type="molecule type" value="Genomic_DNA"/>
</dbReference>
<name>A0ACB8HKW2_9BRYO</name>
<evidence type="ECO:0000313" key="2">
    <source>
        <dbReference type="Proteomes" id="UP000828922"/>
    </source>
</evidence>
<reference evidence="2" key="1">
    <citation type="journal article" date="2022" name="New Phytol.">
        <title>Phylogenomic structure and speciation in an emerging model: the Sphagnum magellanicum complex (Bryophyta).</title>
        <authorList>
            <person name="Shaw A.J."/>
            <person name="Piatkowski B."/>
            <person name="Duffy A.M."/>
            <person name="Aguero B."/>
            <person name="Imwattana K."/>
            <person name="Nieto-Lugilde M."/>
            <person name="Healey A."/>
            <person name="Weston D.J."/>
            <person name="Patel M.N."/>
            <person name="Schmutz J."/>
            <person name="Grimwood J."/>
            <person name="Yavitt J.B."/>
            <person name="Hassel K."/>
            <person name="Stenoien H.K."/>
            <person name="Flatberg K.I."/>
            <person name="Bickford C.P."/>
            <person name="Hicks K.A."/>
        </authorList>
    </citation>
    <scope>NUCLEOTIDE SEQUENCE [LARGE SCALE GENOMIC DNA]</scope>
</reference>
<organism evidence="1 2">
    <name type="scientific">Sphagnum magellanicum</name>
    <dbReference type="NCBI Taxonomy" id="128215"/>
    <lineage>
        <taxon>Eukaryota</taxon>
        <taxon>Viridiplantae</taxon>
        <taxon>Streptophyta</taxon>
        <taxon>Embryophyta</taxon>
        <taxon>Bryophyta</taxon>
        <taxon>Sphagnophytina</taxon>
        <taxon>Sphagnopsida</taxon>
        <taxon>Sphagnales</taxon>
        <taxon>Sphagnaceae</taxon>
        <taxon>Sphagnum</taxon>
    </lineage>
</organism>
<keyword evidence="2" id="KW-1185">Reference proteome</keyword>
<dbReference type="Proteomes" id="UP000828922">
    <property type="component" value="Linkage Group LG07"/>
</dbReference>
<evidence type="ECO:0000313" key="1">
    <source>
        <dbReference type="EMBL" id="KAH9556824.1"/>
    </source>
</evidence>